<dbReference type="OrthoDB" id="7658483at2"/>
<accession>A0A2R8BG71</accession>
<dbReference type="AlphaFoldDB" id="A0A2R8BG71"/>
<name>A0A2R8BG71_9RHOB</name>
<dbReference type="EMBL" id="OMOR01000001">
    <property type="protein sequence ID" value="SPH22106.1"/>
    <property type="molecule type" value="Genomic_DNA"/>
</dbReference>
<reference evidence="1 2" key="1">
    <citation type="submission" date="2018-03" db="EMBL/GenBank/DDBJ databases">
        <authorList>
            <person name="Keele B.F."/>
        </authorList>
    </citation>
    <scope>NUCLEOTIDE SEQUENCE [LARGE SCALE GENOMIC DNA]</scope>
    <source>
        <strain evidence="1 2">CECT 8599</strain>
    </source>
</reference>
<dbReference type="RefSeq" id="WP_108829098.1">
    <property type="nucleotide sequence ID" value="NZ_OMOR01000001.1"/>
</dbReference>
<keyword evidence="2" id="KW-1185">Reference proteome</keyword>
<evidence type="ECO:0000313" key="1">
    <source>
        <dbReference type="EMBL" id="SPH22106.1"/>
    </source>
</evidence>
<evidence type="ECO:0000313" key="2">
    <source>
        <dbReference type="Proteomes" id="UP000244880"/>
    </source>
</evidence>
<organism evidence="1 2">
    <name type="scientific">Ascidiaceihabitans donghaensis</name>
    <dbReference type="NCBI Taxonomy" id="1510460"/>
    <lineage>
        <taxon>Bacteria</taxon>
        <taxon>Pseudomonadati</taxon>
        <taxon>Pseudomonadota</taxon>
        <taxon>Alphaproteobacteria</taxon>
        <taxon>Rhodobacterales</taxon>
        <taxon>Paracoccaceae</taxon>
        <taxon>Ascidiaceihabitans</taxon>
    </lineage>
</organism>
<dbReference type="Proteomes" id="UP000244880">
    <property type="component" value="Unassembled WGS sequence"/>
</dbReference>
<sequence>MARNWHILRKQDQVTLARHLPPRFDLSASTTLASGDALRLATQIRQDVWRALQKLRGFSPVVEVTQSTGGVQVTAGGRVFGAVPEPVQDRLQAVLDNPKNRARWVRCAGGMQ</sequence>
<protein>
    <submittedName>
        <fullName evidence="1">Uncharacterized protein</fullName>
    </submittedName>
</protein>
<gene>
    <name evidence="1" type="ORF">ASD8599_02851</name>
</gene>
<proteinExistence type="predicted"/>